<name>A0A258FKB3_9CAUL</name>
<reference evidence="2 3" key="1">
    <citation type="submission" date="2017-03" db="EMBL/GenBank/DDBJ databases">
        <title>Lifting the veil on microbial sulfur biogeochemistry in mining wastewaters.</title>
        <authorList>
            <person name="Kantor R.S."/>
            <person name="Colenbrander Nelson T."/>
            <person name="Marshall S."/>
            <person name="Bennett D."/>
            <person name="Apte S."/>
            <person name="Camacho D."/>
            <person name="Thomas B.C."/>
            <person name="Warren L.A."/>
            <person name="Banfield J.F."/>
        </authorList>
    </citation>
    <scope>NUCLEOTIDE SEQUENCE [LARGE SCALE GENOMIC DNA]</scope>
    <source>
        <strain evidence="2">32-69-9</strain>
    </source>
</reference>
<accession>A0A258FKB3</accession>
<feature type="domain" description="Bacterial mobilisation" evidence="1">
    <location>
        <begin position="111"/>
        <end position="153"/>
    </location>
</feature>
<dbReference type="EMBL" id="NCEB01000021">
    <property type="protein sequence ID" value="OYX32657.1"/>
    <property type="molecule type" value="Genomic_DNA"/>
</dbReference>
<evidence type="ECO:0000313" key="2">
    <source>
        <dbReference type="EMBL" id="OYX32657.1"/>
    </source>
</evidence>
<evidence type="ECO:0000259" key="1">
    <source>
        <dbReference type="Pfam" id="PF05713"/>
    </source>
</evidence>
<evidence type="ECO:0000313" key="3">
    <source>
        <dbReference type="Proteomes" id="UP000215595"/>
    </source>
</evidence>
<dbReference type="AlphaFoldDB" id="A0A258FKB3"/>
<gene>
    <name evidence="2" type="ORF">B7Z01_10880</name>
</gene>
<dbReference type="Proteomes" id="UP000215595">
    <property type="component" value="Unassembled WGS sequence"/>
</dbReference>
<proteinExistence type="predicted"/>
<organism evidence="2 3">
    <name type="scientific">Brevundimonas subvibrioides</name>
    <dbReference type="NCBI Taxonomy" id="74313"/>
    <lineage>
        <taxon>Bacteria</taxon>
        <taxon>Pseudomonadati</taxon>
        <taxon>Pseudomonadota</taxon>
        <taxon>Alphaproteobacteria</taxon>
        <taxon>Caulobacterales</taxon>
        <taxon>Caulobacteraceae</taxon>
        <taxon>Brevundimonas</taxon>
    </lineage>
</organism>
<comment type="caution">
    <text evidence="2">The sequence shown here is derived from an EMBL/GenBank/DDBJ whole genome shotgun (WGS) entry which is preliminary data.</text>
</comment>
<dbReference type="Pfam" id="PF05713">
    <property type="entry name" value="MobC"/>
    <property type="match status" value="1"/>
</dbReference>
<protein>
    <submittedName>
        <fullName evidence="2">Mobilization protein MobC</fullName>
    </submittedName>
</protein>
<dbReference type="InterPro" id="IPR008687">
    <property type="entry name" value="MobC"/>
</dbReference>
<sequence>MDRITLRLSPDLIRRFDAAAAGQGGRSRLLRRLVEGAAQAALPAPEGRPPIARSGKLTLRLGEADLRLLEVEAAAMGLSRTQWSAALIRRRLHDRPQFSRPEALALIEVRRELRRIGVNVNQIARALNTAVMDGAVLDLELAQLGAFQAEISAWVEALGEAFEGNLAYWAPAS</sequence>